<proteinExistence type="predicted"/>
<gene>
    <name evidence="2" type="ORF">DM48_1609</name>
</gene>
<reference evidence="2 3" key="1">
    <citation type="submission" date="2014-04" db="EMBL/GenBank/DDBJ databases">
        <authorList>
            <person name="Bishop-Lilly K.A."/>
            <person name="Broomall S.M."/>
            <person name="Chain P.S."/>
            <person name="Chertkov O."/>
            <person name="Coyne S.R."/>
            <person name="Daligault H.E."/>
            <person name="Davenport K.W."/>
            <person name="Erkkila T."/>
            <person name="Frey K.G."/>
            <person name="Gibbons H.S."/>
            <person name="Gu W."/>
            <person name="Jaissle J."/>
            <person name="Johnson S.L."/>
            <person name="Koroleva G.I."/>
            <person name="Ladner J.T."/>
            <person name="Lo C.-C."/>
            <person name="Minogue T.D."/>
            <person name="Munk C."/>
            <person name="Palacios G.F."/>
            <person name="Redden C.L."/>
            <person name="Rosenzweig C.N."/>
            <person name="Scholz M.B."/>
            <person name="Teshima H."/>
            <person name="Xu Y."/>
        </authorList>
    </citation>
    <scope>NUCLEOTIDE SEQUENCE [LARGE SCALE GENOMIC DNA]</scope>
    <source>
        <strain evidence="3">gladioli</strain>
    </source>
</reference>
<dbReference type="PANTHER" id="PTHR46637:SF1">
    <property type="entry name" value="BLL5188 PROTEIN"/>
    <property type="match status" value="1"/>
</dbReference>
<name>A0AAW3EYM2_BURGA</name>
<evidence type="ECO:0000259" key="1">
    <source>
        <dbReference type="Pfam" id="PF13340"/>
    </source>
</evidence>
<sequence length="187" mass="20691">MTADTTPMLDDTLWSMIQPLLPPAKPRRTRYPGRKPLDDRSVMAGILFVLESGIPWGQLPQELGYGSGMSCWRRLRDWQQAGAWEQIHAVLMKQLHMAERIDWSRVFIESPSSRSNRAETPAAQIMLDAPASRAPQALGPLPSPLPSSLSLVQPVQHLAHVTHAQHASQPAQALALSLSRHDVSEVS</sequence>
<comment type="caution">
    <text evidence="2">The sequence shown here is derived from an EMBL/GenBank/DDBJ whole genome shotgun (WGS) entry which is preliminary data.</text>
</comment>
<dbReference type="EMBL" id="JPGG01000016">
    <property type="protein sequence ID" value="KGC12635.1"/>
    <property type="molecule type" value="Genomic_DNA"/>
</dbReference>
<dbReference type="Proteomes" id="UP000029590">
    <property type="component" value="Unassembled WGS sequence"/>
</dbReference>
<organism evidence="2 3">
    <name type="scientific">Burkholderia gladioli</name>
    <name type="common">Pseudomonas marginata</name>
    <name type="synonym">Phytomonas marginata</name>
    <dbReference type="NCBI Taxonomy" id="28095"/>
    <lineage>
        <taxon>Bacteria</taxon>
        <taxon>Pseudomonadati</taxon>
        <taxon>Pseudomonadota</taxon>
        <taxon>Betaproteobacteria</taxon>
        <taxon>Burkholderiales</taxon>
        <taxon>Burkholderiaceae</taxon>
        <taxon>Burkholderia</taxon>
    </lineage>
</organism>
<dbReference type="KEGG" id="bgo:BM43_6155"/>
<evidence type="ECO:0000313" key="2">
    <source>
        <dbReference type="EMBL" id="KGC12635.1"/>
    </source>
</evidence>
<dbReference type="PANTHER" id="PTHR46637">
    <property type="entry name" value="TIS1421-TRANSPOSASE PROTEIN A"/>
    <property type="match status" value="1"/>
</dbReference>
<feature type="domain" description="Insertion element IS402-like" evidence="1">
    <location>
        <begin position="9"/>
        <end position="88"/>
    </location>
</feature>
<dbReference type="AlphaFoldDB" id="A0AAW3EYM2"/>
<dbReference type="InterPro" id="IPR025161">
    <property type="entry name" value="IS402-like_dom"/>
</dbReference>
<dbReference type="InterPro" id="IPR052909">
    <property type="entry name" value="Transposase_6_like"/>
</dbReference>
<accession>A0AAW3EYM2</accession>
<evidence type="ECO:0000313" key="3">
    <source>
        <dbReference type="Proteomes" id="UP000029590"/>
    </source>
</evidence>
<protein>
    <recommendedName>
        <fullName evidence="1">Insertion element IS402-like domain-containing protein</fullName>
    </recommendedName>
</protein>
<dbReference type="Pfam" id="PF13340">
    <property type="entry name" value="DUF4096"/>
    <property type="match status" value="1"/>
</dbReference>